<evidence type="ECO:0000256" key="2">
    <source>
        <dbReference type="ARBA" id="ARBA00023125"/>
    </source>
</evidence>
<dbReference type="EMBL" id="OBDY01000004">
    <property type="protein sequence ID" value="SNY32555.1"/>
    <property type="molecule type" value="Genomic_DNA"/>
</dbReference>
<feature type="DNA-binding region" description="H-T-H motif" evidence="4">
    <location>
        <begin position="33"/>
        <end position="52"/>
    </location>
</feature>
<keyword evidence="2 4" id="KW-0238">DNA-binding</keyword>
<dbReference type="PROSITE" id="PS50977">
    <property type="entry name" value="HTH_TETR_2"/>
    <property type="match status" value="1"/>
</dbReference>
<dbReference type="SUPFAM" id="SSF48498">
    <property type="entry name" value="Tetracyclin repressor-like, C-terminal domain"/>
    <property type="match status" value="1"/>
</dbReference>
<evidence type="ECO:0000256" key="3">
    <source>
        <dbReference type="ARBA" id="ARBA00023163"/>
    </source>
</evidence>
<evidence type="ECO:0000256" key="4">
    <source>
        <dbReference type="PROSITE-ProRule" id="PRU00335"/>
    </source>
</evidence>
<evidence type="ECO:0000313" key="7">
    <source>
        <dbReference type="Proteomes" id="UP000219612"/>
    </source>
</evidence>
<dbReference type="GO" id="GO:0000976">
    <property type="term" value="F:transcription cis-regulatory region binding"/>
    <property type="evidence" value="ECO:0007669"/>
    <property type="project" value="TreeGrafter"/>
</dbReference>
<dbReference type="InterPro" id="IPR009057">
    <property type="entry name" value="Homeodomain-like_sf"/>
</dbReference>
<dbReference type="PANTHER" id="PTHR30055">
    <property type="entry name" value="HTH-TYPE TRANSCRIPTIONAL REGULATOR RUTR"/>
    <property type="match status" value="1"/>
</dbReference>
<dbReference type="Gene3D" id="1.10.357.10">
    <property type="entry name" value="Tetracycline Repressor, domain 2"/>
    <property type="match status" value="1"/>
</dbReference>
<dbReference type="RefSeq" id="WP_097319927.1">
    <property type="nucleotide sequence ID" value="NZ_OBDY01000004.1"/>
</dbReference>
<dbReference type="SUPFAM" id="SSF46689">
    <property type="entry name" value="Homeodomain-like"/>
    <property type="match status" value="1"/>
</dbReference>
<evidence type="ECO:0000313" key="6">
    <source>
        <dbReference type="EMBL" id="SNY32555.1"/>
    </source>
</evidence>
<dbReference type="PRINTS" id="PR00455">
    <property type="entry name" value="HTHTETR"/>
</dbReference>
<evidence type="ECO:0000256" key="1">
    <source>
        <dbReference type="ARBA" id="ARBA00023015"/>
    </source>
</evidence>
<dbReference type="Gene3D" id="1.10.10.60">
    <property type="entry name" value="Homeodomain-like"/>
    <property type="match status" value="1"/>
</dbReference>
<organism evidence="6 7">
    <name type="scientific">Paractinoplanes atraurantiacus</name>
    <dbReference type="NCBI Taxonomy" id="1036182"/>
    <lineage>
        <taxon>Bacteria</taxon>
        <taxon>Bacillati</taxon>
        <taxon>Actinomycetota</taxon>
        <taxon>Actinomycetes</taxon>
        <taxon>Micromonosporales</taxon>
        <taxon>Micromonosporaceae</taxon>
        <taxon>Paractinoplanes</taxon>
    </lineage>
</organism>
<dbReference type="AlphaFoldDB" id="A0A285H9Z4"/>
<dbReference type="Pfam" id="PF00440">
    <property type="entry name" value="TetR_N"/>
    <property type="match status" value="1"/>
</dbReference>
<dbReference type="PANTHER" id="PTHR30055:SF234">
    <property type="entry name" value="HTH-TYPE TRANSCRIPTIONAL REGULATOR BETI"/>
    <property type="match status" value="1"/>
</dbReference>
<accession>A0A285H9Z4</accession>
<reference evidence="6 7" key="1">
    <citation type="submission" date="2017-09" db="EMBL/GenBank/DDBJ databases">
        <authorList>
            <person name="Ehlers B."/>
            <person name="Leendertz F.H."/>
        </authorList>
    </citation>
    <scope>NUCLEOTIDE SEQUENCE [LARGE SCALE GENOMIC DNA]</scope>
    <source>
        <strain evidence="6 7">CGMCC 4.6857</strain>
    </source>
</reference>
<sequence length="190" mass="21023">MTGVRQQQAAQTGAELKAAAIRVFERTGYLNAKITDITAEAGRATGSFYKHFASKEQLLQALLADLLAESDVSAMRPEHKSDFADREAVRFHVAEYWEFYRRHRTVLNALQQAAIVDEAFARIVDEMMEPDQHHLAEHLVGLDLPGRPLVVASMFGVLAQGFAAAWFGKIPDEEAIETLTGFIHRGIGAS</sequence>
<protein>
    <submittedName>
        <fullName evidence="6">DNA-binding transcriptional regulator, AcrR family</fullName>
    </submittedName>
</protein>
<feature type="domain" description="HTH tetR-type" evidence="5">
    <location>
        <begin position="10"/>
        <end position="70"/>
    </location>
</feature>
<dbReference type="InterPro" id="IPR050109">
    <property type="entry name" value="HTH-type_TetR-like_transc_reg"/>
</dbReference>
<name>A0A285H9Z4_9ACTN</name>
<evidence type="ECO:0000259" key="5">
    <source>
        <dbReference type="PROSITE" id="PS50977"/>
    </source>
</evidence>
<keyword evidence="3" id="KW-0804">Transcription</keyword>
<dbReference type="InterPro" id="IPR001647">
    <property type="entry name" value="HTH_TetR"/>
</dbReference>
<keyword evidence="1" id="KW-0805">Transcription regulation</keyword>
<dbReference type="InterPro" id="IPR036271">
    <property type="entry name" value="Tet_transcr_reg_TetR-rel_C_sf"/>
</dbReference>
<dbReference type="OrthoDB" id="3237195at2"/>
<proteinExistence type="predicted"/>
<gene>
    <name evidence="6" type="ORF">SAMN05421748_1045</name>
</gene>
<keyword evidence="7" id="KW-1185">Reference proteome</keyword>
<dbReference type="Proteomes" id="UP000219612">
    <property type="component" value="Unassembled WGS sequence"/>
</dbReference>
<dbReference type="GO" id="GO:0003700">
    <property type="term" value="F:DNA-binding transcription factor activity"/>
    <property type="evidence" value="ECO:0007669"/>
    <property type="project" value="TreeGrafter"/>
</dbReference>